<protein>
    <submittedName>
        <fullName evidence="3">Uncharacterized protein</fullName>
    </submittedName>
</protein>
<keyword evidence="2" id="KW-1185">Reference proteome</keyword>
<evidence type="ECO:0000313" key="2">
    <source>
        <dbReference type="Proteomes" id="UP000887561"/>
    </source>
</evidence>
<sequence length="565" mass="62538">MMCPLDSQEWTLNVRQKGTEEGNFFDFDKLHQFNFGQFKPEGEKFFLEIKSNYGDFVTAILAKAQKSNGNSKFTKEEKAQIKDVQSVTKIPENSKKYFASISGFNEEIELSREQFYGPAHIRLDLMKLSSKPTLTKSASSAAMAGSYKCQECQKEIEGARNPDQSYNDKKIKLPSLSRTIANPILQNGTGLGFTYIFDFGEKKVKDENINYVQLVELTSNNLHNESASSSHVPEYGYQTPEYPTYVSSNFAGLNLNDEDGSGSDSDRPNYAAKHGGQGTKLHFDGESSSSGSSGQNKLSKPPKGNKMNRAQPNSVKPQKGAQTQPKFKKVPSMPVVREQEHGSNKHGISYGNPEFHAPHMNHGINRGFGGGWDHNGQFAQMGSVMPHPGLTGETLHPGYGFYNNGEQNWNGAFGGMYNHGGADKLFHRSVSMPVDNINGGVYTGGQSSNPWPNYETDTSSDYSSSQPSLFGLGNDSMNIRGDVMNATQTGYQPYDSFNGSHSGYYGGNHYHNNNEVHSLTANNGGESWNGNNGEQSWNDHFQNHQMNQQWNETPCQDDEPGCRIM</sequence>
<accession>A0A915M8L1</accession>
<feature type="compositionally biased region" description="Polar residues" evidence="1">
    <location>
        <begin position="308"/>
        <end position="325"/>
    </location>
</feature>
<dbReference type="AlphaFoldDB" id="A0A915M8L1"/>
<reference evidence="3" key="1">
    <citation type="submission" date="2022-11" db="UniProtKB">
        <authorList>
            <consortium name="WormBaseParasite"/>
        </authorList>
    </citation>
    <scope>IDENTIFICATION</scope>
</reference>
<evidence type="ECO:0000256" key="1">
    <source>
        <dbReference type="SAM" id="MobiDB-lite"/>
    </source>
</evidence>
<evidence type="ECO:0000313" key="3">
    <source>
        <dbReference type="WBParaSite" id="scaffold3083_cov378.g5971"/>
    </source>
</evidence>
<name>A0A915M8L1_MELJA</name>
<dbReference type="Proteomes" id="UP000887561">
    <property type="component" value="Unplaced"/>
</dbReference>
<feature type="region of interest" description="Disordered" evidence="1">
    <location>
        <begin position="249"/>
        <end position="345"/>
    </location>
</feature>
<organism evidence="2 3">
    <name type="scientific">Meloidogyne javanica</name>
    <name type="common">Root-knot nematode worm</name>
    <dbReference type="NCBI Taxonomy" id="6303"/>
    <lineage>
        <taxon>Eukaryota</taxon>
        <taxon>Metazoa</taxon>
        <taxon>Ecdysozoa</taxon>
        <taxon>Nematoda</taxon>
        <taxon>Chromadorea</taxon>
        <taxon>Rhabditida</taxon>
        <taxon>Tylenchina</taxon>
        <taxon>Tylenchomorpha</taxon>
        <taxon>Tylenchoidea</taxon>
        <taxon>Meloidogynidae</taxon>
        <taxon>Meloidogyninae</taxon>
        <taxon>Meloidogyne</taxon>
        <taxon>Meloidogyne incognita group</taxon>
    </lineage>
</organism>
<proteinExistence type="predicted"/>
<dbReference type="WBParaSite" id="scaffold3083_cov378.g5971">
    <property type="protein sequence ID" value="scaffold3083_cov378.g5971"/>
    <property type="gene ID" value="scaffold3083_cov378.g5971"/>
</dbReference>